<dbReference type="GO" id="GO:0004497">
    <property type="term" value="F:monooxygenase activity"/>
    <property type="evidence" value="ECO:0007669"/>
    <property type="project" value="InterPro"/>
</dbReference>
<comment type="similarity">
    <text evidence="3">Belongs to the paxM FAD-dependent monooxygenase family.</text>
</comment>
<dbReference type="Proteomes" id="UP001305414">
    <property type="component" value="Unassembled WGS sequence"/>
</dbReference>
<comment type="cofactor">
    <cofactor evidence="1">
        <name>FAD</name>
        <dbReference type="ChEBI" id="CHEBI:57692"/>
    </cofactor>
</comment>
<dbReference type="GO" id="GO:0071949">
    <property type="term" value="F:FAD binding"/>
    <property type="evidence" value="ECO:0007669"/>
    <property type="project" value="InterPro"/>
</dbReference>
<evidence type="ECO:0000256" key="1">
    <source>
        <dbReference type="ARBA" id="ARBA00001974"/>
    </source>
</evidence>
<dbReference type="AlphaFoldDB" id="A0AAN7Z5U5"/>
<keyword evidence="6" id="KW-0560">Oxidoreductase</keyword>
<keyword evidence="9" id="KW-1185">Reference proteome</keyword>
<evidence type="ECO:0000256" key="4">
    <source>
        <dbReference type="ARBA" id="ARBA00022630"/>
    </source>
</evidence>
<accession>A0AAN7Z5U5</accession>
<proteinExistence type="inferred from homology"/>
<protein>
    <recommendedName>
        <fullName evidence="7">FAD-binding domain-containing protein</fullName>
    </recommendedName>
</protein>
<reference evidence="8 9" key="1">
    <citation type="submission" date="2023-10" db="EMBL/GenBank/DDBJ databases">
        <title>Draft genome sequence of Xylaria bambusicola isolate GMP-LS, the root and basal stem rot pathogen of sugarcane in Indonesia.</title>
        <authorList>
            <person name="Selvaraj P."/>
            <person name="Muralishankar V."/>
            <person name="Muruganantham S."/>
            <person name="Sp S."/>
            <person name="Haryani S."/>
            <person name="Lau K.J.X."/>
            <person name="Naqvi N.I."/>
        </authorList>
    </citation>
    <scope>NUCLEOTIDE SEQUENCE [LARGE SCALE GENOMIC DNA]</scope>
    <source>
        <strain evidence="8">GMP-LS</strain>
    </source>
</reference>
<keyword evidence="4" id="KW-0285">Flavoprotein</keyword>
<keyword evidence="5" id="KW-0274">FAD</keyword>
<organism evidence="8 9">
    <name type="scientific">Xylaria bambusicola</name>
    <dbReference type="NCBI Taxonomy" id="326684"/>
    <lineage>
        <taxon>Eukaryota</taxon>
        <taxon>Fungi</taxon>
        <taxon>Dikarya</taxon>
        <taxon>Ascomycota</taxon>
        <taxon>Pezizomycotina</taxon>
        <taxon>Sordariomycetes</taxon>
        <taxon>Xylariomycetidae</taxon>
        <taxon>Xylariales</taxon>
        <taxon>Xylariaceae</taxon>
        <taxon>Xylaria</taxon>
    </lineage>
</organism>
<sequence length="432" mass="47369">MGPAGLFTAHGLTAAGIDCIVLEMQREIVRYKGALIVLWPPLLRLLDQLGIYESVKQLSTPIPSKTNFTHSGEPLCSGDVFVALEHELGYPTLGLSRGNLIRALYETLPGRATKVRVNANVVNVETHKDGVRVHLADGSAIDGWIVIAGDGVHSPTRELIQRLGHDSSATGDLKPANPMVANFMSLFGHTRSDRTDIAMGDFAESHGPGTASQSARLRDAIYFTVIKRLEKPISDKRSFTTEEVNRFAQEMSDVTIFPGVKLKEIWPLREESNAVLLHQEEGLAEKWHHGRIVLVGDAAHKMTSMNGQGALSAVLSATVLINSLRATLKKTPRPSTQELEAAFTQYEASRKGAIKAVLDLGVFLSRFITWMGEDTEAMDREASRDLNVVEDSMSKLLPLFVPSPIFDFIPFEGKQGNTPWGVESKSPIRARL</sequence>
<evidence type="ECO:0000256" key="3">
    <source>
        <dbReference type="ARBA" id="ARBA00007992"/>
    </source>
</evidence>
<dbReference type="Pfam" id="PF01494">
    <property type="entry name" value="FAD_binding_3"/>
    <property type="match status" value="1"/>
</dbReference>
<dbReference type="Gene3D" id="3.50.50.60">
    <property type="entry name" value="FAD/NAD(P)-binding domain"/>
    <property type="match status" value="1"/>
</dbReference>
<dbReference type="PANTHER" id="PTHR47356:SF2">
    <property type="entry name" value="FAD-BINDING DOMAIN-CONTAINING PROTEIN-RELATED"/>
    <property type="match status" value="1"/>
</dbReference>
<dbReference type="EMBL" id="JAWHQM010000002">
    <property type="protein sequence ID" value="KAK5625146.1"/>
    <property type="molecule type" value="Genomic_DNA"/>
</dbReference>
<evidence type="ECO:0000313" key="9">
    <source>
        <dbReference type="Proteomes" id="UP001305414"/>
    </source>
</evidence>
<evidence type="ECO:0000256" key="6">
    <source>
        <dbReference type="ARBA" id="ARBA00023002"/>
    </source>
</evidence>
<comment type="pathway">
    <text evidence="2">Secondary metabolite biosynthesis.</text>
</comment>
<dbReference type="InterPro" id="IPR050562">
    <property type="entry name" value="FAD_mOase_fung"/>
</dbReference>
<dbReference type="SUPFAM" id="SSF51905">
    <property type="entry name" value="FAD/NAD(P)-binding domain"/>
    <property type="match status" value="1"/>
</dbReference>
<feature type="domain" description="FAD-binding" evidence="7">
    <location>
        <begin position="2"/>
        <end position="335"/>
    </location>
</feature>
<evidence type="ECO:0000256" key="2">
    <source>
        <dbReference type="ARBA" id="ARBA00005179"/>
    </source>
</evidence>
<gene>
    <name evidence="8" type="ORF">RRF57_000862</name>
</gene>
<dbReference type="InterPro" id="IPR002938">
    <property type="entry name" value="FAD-bd"/>
</dbReference>
<evidence type="ECO:0000259" key="7">
    <source>
        <dbReference type="Pfam" id="PF01494"/>
    </source>
</evidence>
<evidence type="ECO:0000256" key="5">
    <source>
        <dbReference type="ARBA" id="ARBA00022827"/>
    </source>
</evidence>
<comment type="caution">
    <text evidence="8">The sequence shown here is derived from an EMBL/GenBank/DDBJ whole genome shotgun (WGS) entry which is preliminary data.</text>
</comment>
<dbReference type="InterPro" id="IPR036188">
    <property type="entry name" value="FAD/NAD-bd_sf"/>
</dbReference>
<evidence type="ECO:0000313" key="8">
    <source>
        <dbReference type="EMBL" id="KAK5625146.1"/>
    </source>
</evidence>
<dbReference type="PANTHER" id="PTHR47356">
    <property type="entry name" value="FAD-DEPENDENT MONOOXYGENASE ASQG-RELATED"/>
    <property type="match status" value="1"/>
</dbReference>
<name>A0AAN7Z5U5_9PEZI</name>